<organism evidence="1 2">
    <name type="scientific">Bacteroides cellulosilyticus</name>
    <dbReference type="NCBI Taxonomy" id="246787"/>
    <lineage>
        <taxon>Bacteria</taxon>
        <taxon>Pseudomonadati</taxon>
        <taxon>Bacteroidota</taxon>
        <taxon>Bacteroidia</taxon>
        <taxon>Bacteroidales</taxon>
        <taxon>Bacteroidaceae</taxon>
        <taxon>Bacteroides</taxon>
    </lineage>
</organism>
<dbReference type="SUPFAM" id="SSF56281">
    <property type="entry name" value="Metallo-hydrolase/oxidoreductase"/>
    <property type="match status" value="1"/>
</dbReference>
<dbReference type="PANTHER" id="PTHR13754:SF18">
    <property type="entry name" value="7,8-DIHYDROPTERIN-6-METHYL-4-(BETA-D-RIBOFURANOSYL)-AMINOBENZENE-5'-PHOSPHATE SYNTHASE"/>
    <property type="match status" value="1"/>
</dbReference>
<protein>
    <recommendedName>
        <fullName evidence="3">MBL fold metallo-hydrolase</fullName>
    </recommendedName>
</protein>
<dbReference type="Proteomes" id="UP001221924">
    <property type="component" value="Unassembled WGS sequence"/>
</dbReference>
<reference evidence="1" key="1">
    <citation type="submission" date="2023-03" db="EMBL/GenBank/DDBJ databases">
        <title>DFI Biobank Strains.</title>
        <authorList>
            <person name="Mostad J."/>
            <person name="Paddock L."/>
            <person name="Medina S."/>
            <person name="Waligurski E."/>
            <person name="Barat B."/>
            <person name="Smith R."/>
            <person name="Burgo V."/>
            <person name="Metcalfe C."/>
            <person name="Woodson C."/>
            <person name="Sundararajan A."/>
            <person name="Ramaswamy R."/>
            <person name="Lin H."/>
            <person name="Pamer E.G."/>
        </authorList>
    </citation>
    <scope>NUCLEOTIDE SEQUENCE</scope>
    <source>
        <strain evidence="1">DFI.9.5</strain>
    </source>
</reference>
<dbReference type="Gene3D" id="3.60.15.10">
    <property type="entry name" value="Ribonuclease Z/Hydroxyacylglutathione hydrolase-like"/>
    <property type="match status" value="1"/>
</dbReference>
<evidence type="ECO:0000313" key="1">
    <source>
        <dbReference type="EMBL" id="MDE8697404.1"/>
    </source>
</evidence>
<evidence type="ECO:0008006" key="3">
    <source>
        <dbReference type="Google" id="ProtNLM"/>
    </source>
</evidence>
<dbReference type="InterPro" id="IPR036866">
    <property type="entry name" value="RibonucZ/Hydroxyglut_hydro"/>
</dbReference>
<sequence length="74" mass="8539">MKLTVLIDNNTYIDEYYIGEPALSYYIEDENERLLFDTGYSDAFIRNAQAMNIDLIHKSIPVHEVGVGLKIEIE</sequence>
<evidence type="ECO:0000313" key="2">
    <source>
        <dbReference type="Proteomes" id="UP001221924"/>
    </source>
</evidence>
<dbReference type="PANTHER" id="PTHR13754">
    <property type="entry name" value="METALLO-BETA-LACTAMASE SUPERFAMILY PROTEIN"/>
    <property type="match status" value="1"/>
</dbReference>
<dbReference type="RefSeq" id="WP_149926029.1">
    <property type="nucleotide sequence ID" value="NZ_CAXKYC010000058.1"/>
</dbReference>
<name>A0AAW6MC50_9BACE</name>
<dbReference type="InterPro" id="IPR052926">
    <property type="entry name" value="Metallo-beta-lactamase_dom"/>
</dbReference>
<dbReference type="EMBL" id="JARFID010000045">
    <property type="protein sequence ID" value="MDE8697404.1"/>
    <property type="molecule type" value="Genomic_DNA"/>
</dbReference>
<gene>
    <name evidence="1" type="ORF">PZH42_25210</name>
</gene>
<proteinExistence type="predicted"/>
<dbReference type="AlphaFoldDB" id="A0AAW6MC50"/>
<accession>A0AAW6MC50</accession>
<dbReference type="GO" id="GO:0016740">
    <property type="term" value="F:transferase activity"/>
    <property type="evidence" value="ECO:0007669"/>
    <property type="project" value="TreeGrafter"/>
</dbReference>
<comment type="caution">
    <text evidence="1">The sequence shown here is derived from an EMBL/GenBank/DDBJ whole genome shotgun (WGS) entry which is preliminary data.</text>
</comment>